<dbReference type="GO" id="GO:0006260">
    <property type="term" value="P:DNA replication"/>
    <property type="evidence" value="ECO:0007669"/>
    <property type="project" value="TreeGrafter"/>
</dbReference>
<organism evidence="1 2">
    <name type="scientific">Glycine soja</name>
    <name type="common">Wild soybean</name>
    <dbReference type="NCBI Taxonomy" id="3848"/>
    <lineage>
        <taxon>Eukaryota</taxon>
        <taxon>Viridiplantae</taxon>
        <taxon>Streptophyta</taxon>
        <taxon>Embryophyta</taxon>
        <taxon>Tracheophyta</taxon>
        <taxon>Spermatophyta</taxon>
        <taxon>Magnoliopsida</taxon>
        <taxon>eudicotyledons</taxon>
        <taxon>Gunneridae</taxon>
        <taxon>Pentapetalae</taxon>
        <taxon>rosids</taxon>
        <taxon>fabids</taxon>
        <taxon>Fabales</taxon>
        <taxon>Fabaceae</taxon>
        <taxon>Papilionoideae</taxon>
        <taxon>50 kb inversion clade</taxon>
        <taxon>NPAAA clade</taxon>
        <taxon>indigoferoid/millettioid clade</taxon>
        <taxon>Phaseoleae</taxon>
        <taxon>Glycine</taxon>
        <taxon>Glycine subgen. Soja</taxon>
    </lineage>
</organism>
<dbReference type="AlphaFoldDB" id="A0A445L9K8"/>
<dbReference type="Proteomes" id="UP000289340">
    <property type="component" value="Chromosome 3"/>
</dbReference>
<sequence length="168" mass="19230">MRLQANAQSVDDQEIAKFAKWILDIGDGVIGNENDGYATVEIPEYLLITEYNDPIDAIVRSTFPNLYQHHSNLEFFKCRAILASTNETVEEKLSRCTEVSLNACGHHMTVLRRFGPPLQWKVETLNAGIGGKGVVQSWYNFLEDMNFDDGDEISIYYRYYEKNLGYCN</sequence>
<dbReference type="PANTHER" id="PTHR23274">
    <property type="entry name" value="DNA HELICASE-RELATED"/>
    <property type="match status" value="1"/>
</dbReference>
<evidence type="ECO:0000313" key="1">
    <source>
        <dbReference type="EMBL" id="RZC19913.1"/>
    </source>
</evidence>
<dbReference type="PANTHER" id="PTHR23274:SF33">
    <property type="entry name" value="ANIMAL RPA1 DOMAIN PROTEIN"/>
    <property type="match status" value="1"/>
</dbReference>
<dbReference type="EMBL" id="QZWG01000003">
    <property type="protein sequence ID" value="RZC19913.1"/>
    <property type="molecule type" value="Genomic_DNA"/>
</dbReference>
<dbReference type="GO" id="GO:0005657">
    <property type="term" value="C:replication fork"/>
    <property type="evidence" value="ECO:0007669"/>
    <property type="project" value="TreeGrafter"/>
</dbReference>
<evidence type="ECO:0000313" key="2">
    <source>
        <dbReference type="Proteomes" id="UP000289340"/>
    </source>
</evidence>
<comment type="caution">
    <text evidence="1">The sequence shown here is derived from an EMBL/GenBank/DDBJ whole genome shotgun (WGS) entry which is preliminary data.</text>
</comment>
<proteinExistence type="predicted"/>
<reference evidence="1 2" key="1">
    <citation type="submission" date="2018-09" db="EMBL/GenBank/DDBJ databases">
        <title>A high-quality reference genome of wild soybean provides a powerful tool to mine soybean genomes.</title>
        <authorList>
            <person name="Xie M."/>
            <person name="Chung C.Y.L."/>
            <person name="Li M.-W."/>
            <person name="Wong F.-L."/>
            <person name="Chan T.-F."/>
            <person name="Lam H.-M."/>
        </authorList>
    </citation>
    <scope>NUCLEOTIDE SEQUENCE [LARGE SCALE GENOMIC DNA]</scope>
    <source>
        <strain evidence="2">cv. W05</strain>
        <tissue evidence="1">Hypocotyl of etiolated seedlings</tissue>
    </source>
</reference>
<gene>
    <name evidence="1" type="ORF">D0Y65_006669</name>
</gene>
<accession>A0A445L9K8</accession>
<name>A0A445L9K8_GLYSO</name>
<protein>
    <submittedName>
        <fullName evidence="1">Uncharacterized protein</fullName>
    </submittedName>
</protein>
<keyword evidence="2" id="KW-1185">Reference proteome</keyword>